<dbReference type="InterPro" id="IPR007956">
    <property type="entry name" value="Malonyl_CoA_deC_C"/>
</dbReference>
<dbReference type="GO" id="GO:0005759">
    <property type="term" value="C:mitochondrial matrix"/>
    <property type="evidence" value="ECO:0007669"/>
    <property type="project" value="TreeGrafter"/>
</dbReference>
<dbReference type="InterPro" id="IPR042303">
    <property type="entry name" value="Malonyl_CoA_deC_C_sf"/>
</dbReference>
<organism evidence="2">
    <name type="scientific">Trypanosoma congolense (strain IL3000)</name>
    <dbReference type="NCBI Taxonomy" id="1068625"/>
    <lineage>
        <taxon>Eukaryota</taxon>
        <taxon>Discoba</taxon>
        <taxon>Euglenozoa</taxon>
        <taxon>Kinetoplastea</taxon>
        <taxon>Metakinetoplastina</taxon>
        <taxon>Trypanosomatida</taxon>
        <taxon>Trypanosomatidae</taxon>
        <taxon>Trypanosoma</taxon>
        <taxon>Nannomonas</taxon>
    </lineage>
</organism>
<dbReference type="GO" id="GO:0050080">
    <property type="term" value="F:malonyl-CoA decarboxylase activity"/>
    <property type="evidence" value="ECO:0007669"/>
    <property type="project" value="InterPro"/>
</dbReference>
<feature type="domain" description="Malonyl-CoA decarboxylase C-terminal" evidence="1">
    <location>
        <begin position="331"/>
        <end position="502"/>
    </location>
</feature>
<dbReference type="GO" id="GO:0005782">
    <property type="term" value="C:peroxisomal matrix"/>
    <property type="evidence" value="ECO:0007669"/>
    <property type="project" value="TreeGrafter"/>
</dbReference>
<reference evidence="2" key="1">
    <citation type="journal article" date="2012" name="Proc. Natl. Acad. Sci. U.S.A.">
        <title>Antigenic diversity is generated by distinct evolutionary mechanisms in African trypanosome species.</title>
        <authorList>
            <person name="Jackson A.P."/>
            <person name="Berry A."/>
            <person name="Aslett M."/>
            <person name="Allison H.C."/>
            <person name="Burton P."/>
            <person name="Vavrova-Anderson J."/>
            <person name="Brown R."/>
            <person name="Browne H."/>
            <person name="Corton N."/>
            <person name="Hauser H."/>
            <person name="Gamble J."/>
            <person name="Gilderthorp R."/>
            <person name="Marcello L."/>
            <person name="McQuillan J."/>
            <person name="Otto T.D."/>
            <person name="Quail M.A."/>
            <person name="Sanders M.J."/>
            <person name="van Tonder A."/>
            <person name="Ginger M.L."/>
            <person name="Field M.C."/>
            <person name="Barry J.D."/>
            <person name="Hertz-Fowler C."/>
            <person name="Berriman M."/>
        </authorList>
    </citation>
    <scope>NUCLEOTIDE SEQUENCE</scope>
    <source>
        <strain evidence="2">IL3000</strain>
    </source>
</reference>
<sequence>MSLHLYHSASRACTMRRCFVLRHGVWQLRRRYGTDAAPRFSEDRMANWCRRLWALGQGSGGTNAPRNESALWNAGVAACAQELHTELRLVEELKTALIGEKGRLPPSVVAAVWHVYESIIPPSALCDLADHVSASQETAFFSFVGLLTELDVNMVEVQSTAAQLNQTIEIIGSLHEQLRNSDRSVAECRSTLTGVTEDSALDVMDRTAISAKLEKAKNNLLRQCVSMLHAGSPFYYTWLMQSASLERGVRRLMDLRRCVAHFLERCRSQLALLQGELKQQSDSQREQLFDATNPLRNKEQQEVWLARQRHLLSIDCALEYLFSDFFSKQWLIMEELTWHTTPPSLLEKVMDAERVHPFTGGLVDLKRRLQPTRDRHLFAFFHPAVVEEPLIAVQVALTCGIARSIDIILGRPHLPGVEQTPPRPGCAGEENVDTATFYSINSAQSALRGVNLGNLLIKRVVCEIETRLNAERCSAGLSAIKTFCTLSPIPGYMNWLVSEVAKFRQRLLSCGDVGSSVPPGKFAQHRIFGECSAVEAQVMFSRLRNAVVSFLDRNNALRVHLAAEYEQLHSLDADSSNLATLQILLSIFQLPDKCGEGTGPGPSCGAYDDYHWWCDEEFARALEKPLLRSVAHYLGREKRRPRILDPVGNFHVSNGAMIFRLNFLANCTPSGSRESATVMVNYLYETSCVNERLRAYEMQRSVSMGEDILQNLGSS</sequence>
<feature type="domain" description="Malonyl-CoA decarboxylase C-terminal" evidence="1">
    <location>
        <begin position="609"/>
        <end position="685"/>
    </location>
</feature>
<dbReference type="AlphaFoldDB" id="G0UR46"/>
<dbReference type="GO" id="GO:2001294">
    <property type="term" value="P:malonyl-CoA catabolic process"/>
    <property type="evidence" value="ECO:0007669"/>
    <property type="project" value="TreeGrafter"/>
</dbReference>
<dbReference type="EMBL" id="HE575321">
    <property type="protein sequence ID" value="CCC91857.1"/>
    <property type="molecule type" value="Genomic_DNA"/>
</dbReference>
<name>G0UR46_TRYCI</name>
<proteinExistence type="predicted"/>
<dbReference type="GO" id="GO:0006633">
    <property type="term" value="P:fatty acid biosynthetic process"/>
    <property type="evidence" value="ECO:0007669"/>
    <property type="project" value="InterPro"/>
</dbReference>
<accession>G0UR46</accession>
<dbReference type="Pfam" id="PF05292">
    <property type="entry name" value="MCD"/>
    <property type="match status" value="2"/>
</dbReference>
<evidence type="ECO:0000313" key="2">
    <source>
        <dbReference type="EMBL" id="CCC91857.1"/>
    </source>
</evidence>
<dbReference type="Gene3D" id="3.40.630.150">
    <property type="entry name" value="Malonyl-CoA decarboxylase, catalytic domain"/>
    <property type="match status" value="2"/>
</dbReference>
<dbReference type="PANTHER" id="PTHR28641:SF1">
    <property type="entry name" value="MALONYL-COA DECARBOXYLASE, MITOCHONDRIAL"/>
    <property type="match status" value="1"/>
</dbReference>
<protein>
    <submittedName>
        <fullName evidence="2">Putative malonyl-CoA decarboxylase, mitochondrial</fullName>
    </submittedName>
</protein>
<evidence type="ECO:0000259" key="1">
    <source>
        <dbReference type="Pfam" id="PF05292"/>
    </source>
</evidence>
<dbReference type="VEuPathDB" id="TriTrypDB:TcIL3000_8_640"/>
<dbReference type="PANTHER" id="PTHR28641">
    <property type="match status" value="1"/>
</dbReference>
<dbReference type="InterPro" id="IPR038917">
    <property type="entry name" value="Malonyl_CoA_deC"/>
</dbReference>
<gene>
    <name evidence="2" type="ORF">TCIL3000_8_640</name>
</gene>
<dbReference type="GO" id="GO:0006085">
    <property type="term" value="P:acetyl-CoA biosynthetic process"/>
    <property type="evidence" value="ECO:0007669"/>
    <property type="project" value="TreeGrafter"/>
</dbReference>